<dbReference type="InterPro" id="IPR000595">
    <property type="entry name" value="cNMP-bd_dom"/>
</dbReference>
<dbReference type="GO" id="GO:0004622">
    <property type="term" value="F:phosphatidylcholine lysophospholipase activity"/>
    <property type="evidence" value="ECO:0007669"/>
    <property type="project" value="UniProtKB-ARBA"/>
</dbReference>
<gene>
    <name evidence="8" type="ORF">FMM06_06105</name>
</gene>
<evidence type="ECO:0000256" key="1">
    <source>
        <dbReference type="ARBA" id="ARBA00006636"/>
    </source>
</evidence>
<feature type="short sequence motif" description="GXSXG" evidence="5">
    <location>
        <begin position="328"/>
        <end position="332"/>
    </location>
</feature>
<evidence type="ECO:0000313" key="9">
    <source>
        <dbReference type="Proteomes" id="UP000317894"/>
    </source>
</evidence>
<evidence type="ECO:0000256" key="4">
    <source>
        <dbReference type="ARBA" id="ARBA00023098"/>
    </source>
</evidence>
<organism evidence="8 9">
    <name type="scientific">Glacieibacterium frigidum</name>
    <dbReference type="NCBI Taxonomy" id="2593303"/>
    <lineage>
        <taxon>Bacteria</taxon>
        <taxon>Pseudomonadati</taxon>
        <taxon>Pseudomonadota</taxon>
        <taxon>Alphaproteobacteria</taxon>
        <taxon>Sphingomonadales</taxon>
        <taxon>Sphingosinicellaceae</taxon>
        <taxon>Glacieibacterium</taxon>
    </lineage>
</organism>
<dbReference type="SUPFAM" id="SSF52151">
    <property type="entry name" value="FabD/lysophospholipase-like"/>
    <property type="match status" value="1"/>
</dbReference>
<evidence type="ECO:0000256" key="5">
    <source>
        <dbReference type="PROSITE-ProRule" id="PRU01161"/>
    </source>
</evidence>
<evidence type="ECO:0000313" key="8">
    <source>
        <dbReference type="EMBL" id="TRW17710.1"/>
    </source>
</evidence>
<comment type="similarity">
    <text evidence="1">Belongs to the NTE family.</text>
</comment>
<dbReference type="InterPro" id="IPR016035">
    <property type="entry name" value="Acyl_Trfase/lysoPLipase"/>
</dbReference>
<dbReference type="PROSITE" id="PS51635">
    <property type="entry name" value="PNPLA"/>
    <property type="match status" value="1"/>
</dbReference>
<dbReference type="SUPFAM" id="SSF51206">
    <property type="entry name" value="cAMP-binding domain-like"/>
    <property type="match status" value="1"/>
</dbReference>
<feature type="active site" description="Nucleophile" evidence="5">
    <location>
        <position position="330"/>
    </location>
</feature>
<dbReference type="CDD" id="cd00038">
    <property type="entry name" value="CAP_ED"/>
    <property type="match status" value="1"/>
</dbReference>
<dbReference type="EMBL" id="VJWA01000001">
    <property type="protein sequence ID" value="TRW17710.1"/>
    <property type="molecule type" value="Genomic_DNA"/>
</dbReference>
<dbReference type="Pfam" id="PF01734">
    <property type="entry name" value="Patatin"/>
    <property type="match status" value="1"/>
</dbReference>
<dbReference type="GO" id="GO:0016042">
    <property type="term" value="P:lipid catabolic process"/>
    <property type="evidence" value="ECO:0007669"/>
    <property type="project" value="UniProtKB-UniRule"/>
</dbReference>
<dbReference type="InterPro" id="IPR018490">
    <property type="entry name" value="cNMP-bd_dom_sf"/>
</dbReference>
<protein>
    <submittedName>
        <fullName evidence="8">Cyclic nucleotide-binding domain-containing protein</fullName>
    </submittedName>
</protein>
<dbReference type="InterPro" id="IPR014710">
    <property type="entry name" value="RmlC-like_jellyroll"/>
</dbReference>
<keyword evidence="3 5" id="KW-0442">Lipid degradation</keyword>
<dbReference type="InterPro" id="IPR050301">
    <property type="entry name" value="NTE"/>
</dbReference>
<dbReference type="AlphaFoldDB" id="A0A552UHP4"/>
<feature type="domain" description="Cyclic nucleotide-binding" evidence="6">
    <location>
        <begin position="5"/>
        <end position="99"/>
    </location>
</feature>
<dbReference type="SMART" id="SM00100">
    <property type="entry name" value="cNMP"/>
    <property type="match status" value="1"/>
</dbReference>
<feature type="domain" description="PNPLA" evidence="7">
    <location>
        <begin position="297"/>
        <end position="458"/>
    </location>
</feature>
<dbReference type="RefSeq" id="WP_144236402.1">
    <property type="nucleotide sequence ID" value="NZ_VJWA01000001.1"/>
</dbReference>
<feature type="short sequence motif" description="GXGXXG" evidence="5">
    <location>
        <begin position="301"/>
        <end position="306"/>
    </location>
</feature>
<dbReference type="PANTHER" id="PTHR14226">
    <property type="entry name" value="NEUROPATHY TARGET ESTERASE/SWISS CHEESE D.MELANOGASTER"/>
    <property type="match status" value="1"/>
</dbReference>
<feature type="short sequence motif" description="DGA/G" evidence="5">
    <location>
        <begin position="445"/>
        <end position="447"/>
    </location>
</feature>
<evidence type="ECO:0000256" key="3">
    <source>
        <dbReference type="ARBA" id="ARBA00022963"/>
    </source>
</evidence>
<keyword evidence="4 5" id="KW-0443">Lipid metabolism</keyword>
<dbReference type="PROSITE" id="PS50042">
    <property type="entry name" value="CNMP_BINDING_3"/>
    <property type="match status" value="1"/>
</dbReference>
<reference evidence="8 9" key="1">
    <citation type="submission" date="2019-07" db="EMBL/GenBank/DDBJ databases">
        <title>Novel species isolated from glacier.</title>
        <authorList>
            <person name="Liu Q."/>
            <person name="Xin Y.-H."/>
        </authorList>
    </citation>
    <scope>NUCLEOTIDE SEQUENCE [LARGE SCALE GENOMIC DNA]</scope>
    <source>
        <strain evidence="8 9">LB1R16</strain>
    </source>
</reference>
<keyword evidence="9" id="KW-1185">Reference proteome</keyword>
<comment type="caution">
    <text evidence="8">The sequence shown here is derived from an EMBL/GenBank/DDBJ whole genome shotgun (WGS) entry which is preliminary data.</text>
</comment>
<dbReference type="Gene3D" id="3.40.1090.10">
    <property type="entry name" value="Cytosolic phospholipase A2 catalytic domain"/>
    <property type="match status" value="2"/>
</dbReference>
<dbReference type="Pfam" id="PF00027">
    <property type="entry name" value="cNMP_binding"/>
    <property type="match status" value="1"/>
</dbReference>
<keyword evidence="2 5" id="KW-0378">Hydrolase</keyword>
<dbReference type="Proteomes" id="UP000317894">
    <property type="component" value="Unassembled WGS sequence"/>
</dbReference>
<dbReference type="OrthoDB" id="5290098at2"/>
<accession>A0A552UHP4</accession>
<evidence type="ECO:0000259" key="6">
    <source>
        <dbReference type="PROSITE" id="PS50042"/>
    </source>
</evidence>
<proteinExistence type="inferred from homology"/>
<name>A0A552UHP4_9SPHN</name>
<sequence>MSSAAPANLDSATLAMLGRVAVSRDVPGGELLIHAGDPPGSLYIVAAGRFLVEARGRVVGEIGIGEPIGELSFFSGVRRTANVRAARDARVLEVTREAYDAAAARDPRLGEAITAALCRRLIATTAASAGVAARPPRVLAMLPAGDAPLPDGFAAKLGMALAKRGGRLVTCADAPAAGVGEWLATLEESVTSAVLLASPGDPPAWGETVCRNADALVLVAPLADAPGAFSPLEAFAARRFPESSTSLLLWRAPGTAIAGTPAWLATRPATLHHHLATDSAVDFARVARFLTGRAVGIVLAGGGALGCAHLGVMRALREARVPIDFLGGASAGAAMAAAVARGLTPQETLDQMEAMFVTARAMKRLTLPVHSLLDPRVFDAQLQARYGTLAIEDLPLNLFAVSTSLTRNALHIHRRGALWEAVRASGSLPTILPPMITDDGEVLVDGGVLDNIPVATMRGFKAGPNIVVPLGGSEDLWRVAGRYAMLRTPLQLVRDIVLRRGPSELPSIIDVLSRAMVVASRRTLAENLAQADILLSPPLTPGMRILDWQLGRALAEAAYLSTQVALSDDAKLSALVDS</sequence>
<dbReference type="Gene3D" id="2.60.120.10">
    <property type="entry name" value="Jelly Rolls"/>
    <property type="match status" value="1"/>
</dbReference>
<dbReference type="PANTHER" id="PTHR14226:SF29">
    <property type="entry name" value="NEUROPATHY TARGET ESTERASE SWS"/>
    <property type="match status" value="1"/>
</dbReference>
<feature type="active site" description="Proton acceptor" evidence="5">
    <location>
        <position position="445"/>
    </location>
</feature>
<evidence type="ECO:0000259" key="7">
    <source>
        <dbReference type="PROSITE" id="PS51635"/>
    </source>
</evidence>
<dbReference type="InterPro" id="IPR002641">
    <property type="entry name" value="PNPLA_dom"/>
</dbReference>
<evidence type="ECO:0000256" key="2">
    <source>
        <dbReference type="ARBA" id="ARBA00022801"/>
    </source>
</evidence>